<dbReference type="EMBL" id="BPFZ01000004">
    <property type="protein sequence ID" value="GIU66671.1"/>
    <property type="molecule type" value="Genomic_DNA"/>
</dbReference>
<dbReference type="SMART" id="SM00830">
    <property type="entry name" value="CM_2"/>
    <property type="match status" value="1"/>
</dbReference>
<dbReference type="PROSITE" id="PS51168">
    <property type="entry name" value="CHORISMATE_MUT_2"/>
    <property type="match status" value="1"/>
</dbReference>
<evidence type="ECO:0000313" key="3">
    <source>
        <dbReference type="EMBL" id="GIU66671.1"/>
    </source>
</evidence>
<evidence type="ECO:0000259" key="2">
    <source>
        <dbReference type="PROSITE" id="PS51168"/>
    </source>
</evidence>
<evidence type="ECO:0000256" key="1">
    <source>
        <dbReference type="ARBA" id="ARBA00012404"/>
    </source>
</evidence>
<dbReference type="InterPro" id="IPR036263">
    <property type="entry name" value="Chorismate_II_sf"/>
</dbReference>
<dbReference type="RefSeq" id="WP_284359286.1">
    <property type="nucleotide sequence ID" value="NZ_BPFZ01000004.1"/>
</dbReference>
<comment type="caution">
    <text evidence="3">The sequence shown here is derived from an EMBL/GenBank/DDBJ whole genome shotgun (WGS) entry which is preliminary data.</text>
</comment>
<dbReference type="InterPro" id="IPR036979">
    <property type="entry name" value="CM_dom_sf"/>
</dbReference>
<organism evidence="3 4">
    <name type="scientific">Candidatus Phycosocius spiralis</name>
    <dbReference type="NCBI Taxonomy" id="2815099"/>
    <lineage>
        <taxon>Bacteria</taxon>
        <taxon>Pseudomonadati</taxon>
        <taxon>Pseudomonadota</taxon>
        <taxon>Alphaproteobacteria</taxon>
        <taxon>Caulobacterales</taxon>
        <taxon>Caulobacterales incertae sedis</taxon>
        <taxon>Candidatus Phycosocius</taxon>
    </lineage>
</organism>
<protein>
    <recommendedName>
        <fullName evidence="1">chorismate mutase</fullName>
        <ecNumber evidence="1">5.4.99.5</ecNumber>
    </recommendedName>
</protein>
<dbReference type="Proteomes" id="UP001161064">
    <property type="component" value="Unassembled WGS sequence"/>
</dbReference>
<accession>A0ABQ4PUH4</accession>
<sequence>MNNPNADKSPASLITMSQHSVDSGADTVAALRGEIDAIDGELARLIAKRSSLAHTMSMAKHMAGDTGFGWHPAREVEILRSILAREPDLDPYLVTTIWRALIAANLAAQGGLEIITTLEAAPWARLAFSISDETHQLIKTDHALLEALTQGERRIGCLPWPDGAHNWWHDMMHAAFADLFVCAASPPVQKRGAPEALLVARHLPESSGDDFTLLAGSVHDLQAFDGQIVATMDGICLTQVPRFIGEEIVLPSGVRRIGCFALA</sequence>
<dbReference type="EC" id="5.4.99.5" evidence="1"/>
<dbReference type="SUPFAM" id="SSF48600">
    <property type="entry name" value="Chorismate mutase II"/>
    <property type="match status" value="1"/>
</dbReference>
<dbReference type="InterPro" id="IPR002701">
    <property type="entry name" value="CM_II_prokaryot"/>
</dbReference>
<reference evidence="3" key="2">
    <citation type="journal article" date="2023" name="ISME Commun">
        <title>Characterization of a bloom-associated alphaproteobacterial lineage, 'Candidatus Phycosocius': insights into freshwater algal-bacterial interactions.</title>
        <authorList>
            <person name="Tanabe Y."/>
            <person name="Yamaguchi H."/>
            <person name="Yoshida M."/>
            <person name="Kai A."/>
            <person name="Okazaki Y."/>
        </authorList>
    </citation>
    <scope>NUCLEOTIDE SEQUENCE</scope>
    <source>
        <strain evidence="3">BOTRYCO-1</strain>
    </source>
</reference>
<proteinExistence type="predicted"/>
<gene>
    <name evidence="3" type="ORF">PsB1_0825</name>
</gene>
<reference evidence="3" key="1">
    <citation type="submission" date="2021-05" db="EMBL/GenBank/DDBJ databases">
        <authorList>
            <person name="Tanabe Y."/>
        </authorList>
    </citation>
    <scope>NUCLEOTIDE SEQUENCE</scope>
    <source>
        <strain evidence="3">BOTRYCO-1</strain>
    </source>
</reference>
<dbReference type="Gene3D" id="1.20.59.10">
    <property type="entry name" value="Chorismate mutase"/>
    <property type="match status" value="1"/>
</dbReference>
<name>A0ABQ4PUH4_9PROT</name>
<keyword evidence="4" id="KW-1185">Reference proteome</keyword>
<dbReference type="Pfam" id="PF01817">
    <property type="entry name" value="CM_2"/>
    <property type="match status" value="1"/>
</dbReference>
<evidence type="ECO:0000313" key="4">
    <source>
        <dbReference type="Proteomes" id="UP001161064"/>
    </source>
</evidence>
<feature type="domain" description="Chorismate mutase" evidence="2">
    <location>
        <begin position="22"/>
        <end position="113"/>
    </location>
</feature>